<accession>A0A914ZHH4</accession>
<reference evidence="2" key="1">
    <citation type="submission" date="2022-11" db="UniProtKB">
        <authorList>
            <consortium name="WormBaseParasite"/>
        </authorList>
    </citation>
    <scope>IDENTIFICATION</scope>
</reference>
<dbReference type="Proteomes" id="UP000887577">
    <property type="component" value="Unplaced"/>
</dbReference>
<keyword evidence="1" id="KW-1185">Reference proteome</keyword>
<dbReference type="WBParaSite" id="PSU_v2.g9744.t1">
    <property type="protein sequence ID" value="PSU_v2.g9744.t1"/>
    <property type="gene ID" value="PSU_v2.g9744"/>
</dbReference>
<sequence>MLFIIAMITVPTFSKPLNGMTRIQQVLRTLMGSKQHLHQMHVRGKKLFPDKLPVIEAMEEEDFPLLPYPYEDFNNDRIYQRFVL</sequence>
<organism evidence="1 2">
    <name type="scientific">Panagrolaimus superbus</name>
    <dbReference type="NCBI Taxonomy" id="310955"/>
    <lineage>
        <taxon>Eukaryota</taxon>
        <taxon>Metazoa</taxon>
        <taxon>Ecdysozoa</taxon>
        <taxon>Nematoda</taxon>
        <taxon>Chromadorea</taxon>
        <taxon>Rhabditida</taxon>
        <taxon>Tylenchina</taxon>
        <taxon>Panagrolaimomorpha</taxon>
        <taxon>Panagrolaimoidea</taxon>
        <taxon>Panagrolaimidae</taxon>
        <taxon>Panagrolaimus</taxon>
    </lineage>
</organism>
<proteinExistence type="predicted"/>
<dbReference type="AlphaFoldDB" id="A0A914ZHH4"/>
<evidence type="ECO:0000313" key="2">
    <source>
        <dbReference type="WBParaSite" id="PSU_v2.g9744.t1"/>
    </source>
</evidence>
<evidence type="ECO:0000313" key="1">
    <source>
        <dbReference type="Proteomes" id="UP000887577"/>
    </source>
</evidence>
<name>A0A914ZHH4_9BILA</name>
<protein>
    <submittedName>
        <fullName evidence="2">Uncharacterized protein</fullName>
    </submittedName>
</protein>